<dbReference type="GO" id="GO:0005764">
    <property type="term" value="C:lysosome"/>
    <property type="evidence" value="ECO:0007669"/>
    <property type="project" value="TreeGrafter"/>
</dbReference>
<dbReference type="InterPro" id="IPR025705">
    <property type="entry name" value="Beta_hexosaminidase_sua/sub"/>
</dbReference>
<dbReference type="InterPro" id="IPR017853">
    <property type="entry name" value="GH"/>
</dbReference>
<evidence type="ECO:0000256" key="10">
    <source>
        <dbReference type="SAM" id="SignalP"/>
    </source>
</evidence>
<feature type="disulfide bond" evidence="9">
    <location>
        <begin position="502"/>
        <end position="520"/>
    </location>
</feature>
<evidence type="ECO:0000256" key="7">
    <source>
        <dbReference type="PIRNR" id="PIRNR001093"/>
    </source>
</evidence>
<accession>A0AA85IM48</accession>
<feature type="active site" description="Proton donor" evidence="8">
    <location>
        <position position="319"/>
    </location>
</feature>
<sequence length="522" mass="59284">MISYSALFVVLLLFSNASRFTLAIVPVPTVYNRASTACNLLHTLTYEHNYPTCFILTDCLKRFRLRLATQHPPIPQESKEKCNINKVKIEIIDGCDENSNKLWPGHMMNESYTVNIKDTEISISSKEVWGALRALETVLQMVYKDEFGGNMIFKGSVEDSPLFLHRGILLDTGRNFMPVETLRKIIDSMAMVKMNVLHWHITDDQSFPFVSTTYPELSDKGAYHPQICTYDEIEVTDLLEFARLRGVRIIPEFDTPAHTLSWGKAYPDLLTKCYEGSDPTGQLGPLNPANDSTFDFLKNLFTEVTSRFHDNYIHLGGNEINVACWNSNPEIVEFMQKMGFSGKTSQLVNYYTSKVVETVKSIGDPKAAITPILYQEVLDHGYQGDENTVIHVWKTSDWKGYTKKATKKKFNVIVSGDWNLNDLGDENDWMKYYRQNIIDFGGSVQDASLVIGGEATMWSTRVDETNVITLAWPRGAAVAERLWSRSPETNEKFSQRLGELRCRMLYNNIEAHPVNGPGFCPV</sequence>
<evidence type="ECO:0000259" key="12">
    <source>
        <dbReference type="Pfam" id="PF14845"/>
    </source>
</evidence>
<name>A0AA85IM48_TRIRE</name>
<dbReference type="PANTHER" id="PTHR22600:SF21">
    <property type="entry name" value="BETA-HEXOSAMINIDASE A"/>
    <property type="match status" value="1"/>
</dbReference>
<dbReference type="PIRSF" id="PIRSF001093">
    <property type="entry name" value="B-hxosamndse_ab_euk"/>
    <property type="match status" value="1"/>
</dbReference>
<dbReference type="WBParaSite" id="TREG1_104500.1">
    <property type="protein sequence ID" value="TREG1_104500.1"/>
    <property type="gene ID" value="TREG1_104500"/>
</dbReference>
<evidence type="ECO:0000256" key="6">
    <source>
        <dbReference type="ARBA" id="ARBA00023295"/>
    </source>
</evidence>
<dbReference type="AlphaFoldDB" id="A0AA85IM48"/>
<dbReference type="SUPFAM" id="SSF51445">
    <property type="entry name" value="(Trans)glycosidases"/>
    <property type="match status" value="1"/>
</dbReference>
<keyword evidence="3 10" id="KW-0732">Signal</keyword>
<dbReference type="PRINTS" id="PR00738">
    <property type="entry name" value="GLHYDRLASE20"/>
</dbReference>
<keyword evidence="13" id="KW-1185">Reference proteome</keyword>
<feature type="chain" id="PRO_5041683509" description="Beta-hexosaminidase" evidence="10">
    <location>
        <begin position="24"/>
        <end position="522"/>
    </location>
</feature>
<dbReference type="Pfam" id="PF14845">
    <property type="entry name" value="Glycohydro_20b2"/>
    <property type="match status" value="1"/>
</dbReference>
<dbReference type="GO" id="GO:0004563">
    <property type="term" value="F:beta-N-acetylhexosaminidase activity"/>
    <property type="evidence" value="ECO:0007669"/>
    <property type="project" value="UniProtKB-EC"/>
</dbReference>
<keyword evidence="6 7" id="KW-0326">Glycosidase</keyword>
<feature type="domain" description="Beta-hexosaminidase eukaryotic type N-terminal" evidence="12">
    <location>
        <begin position="67"/>
        <end position="141"/>
    </location>
</feature>
<evidence type="ECO:0000256" key="4">
    <source>
        <dbReference type="ARBA" id="ARBA00022801"/>
    </source>
</evidence>
<dbReference type="GO" id="GO:0016020">
    <property type="term" value="C:membrane"/>
    <property type="evidence" value="ECO:0007669"/>
    <property type="project" value="TreeGrafter"/>
</dbReference>
<evidence type="ECO:0000259" key="11">
    <source>
        <dbReference type="Pfam" id="PF00728"/>
    </source>
</evidence>
<comment type="catalytic activity">
    <reaction evidence="1 7">
        <text>Hydrolysis of terminal non-reducing N-acetyl-D-hexosamine residues in N-acetyl-beta-D-hexosaminides.</text>
        <dbReference type="EC" id="3.2.1.52"/>
    </reaction>
</comment>
<protein>
    <recommendedName>
        <fullName evidence="7">Beta-hexosaminidase</fullName>
        <ecNumber evidence="7">3.2.1.52</ecNumber>
    </recommendedName>
</protein>
<dbReference type="SUPFAM" id="SSF55545">
    <property type="entry name" value="beta-N-acetylhexosaminidase-like domain"/>
    <property type="match status" value="1"/>
</dbReference>
<dbReference type="Gene3D" id="3.20.20.80">
    <property type="entry name" value="Glycosidases"/>
    <property type="match status" value="1"/>
</dbReference>
<evidence type="ECO:0000256" key="5">
    <source>
        <dbReference type="ARBA" id="ARBA00023180"/>
    </source>
</evidence>
<dbReference type="InterPro" id="IPR029019">
    <property type="entry name" value="HEX_eukaryotic_N"/>
</dbReference>
<keyword evidence="5" id="KW-0325">Glycoprotein</keyword>
<dbReference type="Gene3D" id="3.30.379.10">
    <property type="entry name" value="Chitobiase/beta-hexosaminidase domain 2-like"/>
    <property type="match status" value="1"/>
</dbReference>
<keyword evidence="9" id="KW-1015">Disulfide bond</keyword>
<dbReference type="Proteomes" id="UP000050795">
    <property type="component" value="Unassembled WGS sequence"/>
</dbReference>
<proteinExistence type="inferred from homology"/>
<reference evidence="13" key="1">
    <citation type="submission" date="2022-06" db="EMBL/GenBank/DDBJ databases">
        <authorList>
            <person name="Berger JAMES D."/>
            <person name="Berger JAMES D."/>
        </authorList>
    </citation>
    <scope>NUCLEOTIDE SEQUENCE [LARGE SCALE GENOMIC DNA]</scope>
</reference>
<feature type="signal peptide" evidence="10">
    <location>
        <begin position="1"/>
        <end position="23"/>
    </location>
</feature>
<evidence type="ECO:0000256" key="3">
    <source>
        <dbReference type="ARBA" id="ARBA00022729"/>
    </source>
</evidence>
<feature type="disulfide bond" evidence="9">
    <location>
        <begin position="53"/>
        <end position="95"/>
    </location>
</feature>
<evidence type="ECO:0000256" key="2">
    <source>
        <dbReference type="ARBA" id="ARBA00006285"/>
    </source>
</evidence>
<evidence type="ECO:0000313" key="14">
    <source>
        <dbReference type="WBParaSite" id="TREG1_104500.1"/>
    </source>
</evidence>
<evidence type="ECO:0000313" key="13">
    <source>
        <dbReference type="Proteomes" id="UP000050795"/>
    </source>
</evidence>
<evidence type="ECO:0000256" key="8">
    <source>
        <dbReference type="PIRSR" id="PIRSR001093-1"/>
    </source>
</evidence>
<dbReference type="EC" id="3.2.1.52" evidence="7"/>
<feature type="domain" description="Glycoside hydrolase family 20 catalytic" evidence="11">
    <location>
        <begin position="163"/>
        <end position="485"/>
    </location>
</feature>
<comment type="similarity">
    <text evidence="2 7">Belongs to the glycosyl hydrolase 20 family.</text>
</comment>
<evidence type="ECO:0000256" key="9">
    <source>
        <dbReference type="PIRSR" id="PIRSR001093-2"/>
    </source>
</evidence>
<evidence type="ECO:0000256" key="1">
    <source>
        <dbReference type="ARBA" id="ARBA00001231"/>
    </source>
</evidence>
<reference evidence="14" key="2">
    <citation type="submission" date="2023-11" db="UniProtKB">
        <authorList>
            <consortium name="WormBaseParasite"/>
        </authorList>
    </citation>
    <scope>IDENTIFICATION</scope>
</reference>
<dbReference type="GO" id="GO:0030203">
    <property type="term" value="P:glycosaminoglycan metabolic process"/>
    <property type="evidence" value="ECO:0007669"/>
    <property type="project" value="TreeGrafter"/>
</dbReference>
<dbReference type="GO" id="GO:0005975">
    <property type="term" value="P:carbohydrate metabolic process"/>
    <property type="evidence" value="ECO:0007669"/>
    <property type="project" value="InterPro"/>
</dbReference>
<dbReference type="InterPro" id="IPR029018">
    <property type="entry name" value="Hex-like_dom2"/>
</dbReference>
<organism evidence="13 14">
    <name type="scientific">Trichobilharzia regenti</name>
    <name type="common">Nasal bird schistosome</name>
    <dbReference type="NCBI Taxonomy" id="157069"/>
    <lineage>
        <taxon>Eukaryota</taxon>
        <taxon>Metazoa</taxon>
        <taxon>Spiralia</taxon>
        <taxon>Lophotrochozoa</taxon>
        <taxon>Platyhelminthes</taxon>
        <taxon>Trematoda</taxon>
        <taxon>Digenea</taxon>
        <taxon>Strigeidida</taxon>
        <taxon>Schistosomatoidea</taxon>
        <taxon>Schistosomatidae</taxon>
        <taxon>Trichobilharzia</taxon>
    </lineage>
</organism>
<dbReference type="GO" id="GO:0006689">
    <property type="term" value="P:ganglioside catabolic process"/>
    <property type="evidence" value="ECO:0007669"/>
    <property type="project" value="TreeGrafter"/>
</dbReference>
<dbReference type="Pfam" id="PF00728">
    <property type="entry name" value="Glyco_hydro_20"/>
    <property type="match status" value="1"/>
</dbReference>
<dbReference type="PANTHER" id="PTHR22600">
    <property type="entry name" value="BETA-HEXOSAMINIDASE"/>
    <property type="match status" value="1"/>
</dbReference>
<feature type="disulfide bond" evidence="9">
    <location>
        <begin position="273"/>
        <end position="324"/>
    </location>
</feature>
<keyword evidence="4 7" id="KW-0378">Hydrolase</keyword>
<dbReference type="InterPro" id="IPR015883">
    <property type="entry name" value="Glyco_hydro_20_cat"/>
</dbReference>
<dbReference type="FunFam" id="3.20.20.80:FF:000063">
    <property type="entry name" value="Beta-hexosaminidase"/>
    <property type="match status" value="1"/>
</dbReference>